<keyword evidence="2" id="KW-1185">Reference proteome</keyword>
<organism evidence="1 2">
    <name type="scientific">Rhizopus azygosporus</name>
    <name type="common">Rhizopus microsporus var. azygosporus</name>
    <dbReference type="NCBI Taxonomy" id="86630"/>
    <lineage>
        <taxon>Eukaryota</taxon>
        <taxon>Fungi</taxon>
        <taxon>Fungi incertae sedis</taxon>
        <taxon>Mucoromycota</taxon>
        <taxon>Mucoromycotina</taxon>
        <taxon>Mucoromycetes</taxon>
        <taxon>Mucorales</taxon>
        <taxon>Mucorineae</taxon>
        <taxon>Rhizopodaceae</taxon>
        <taxon>Rhizopus</taxon>
    </lineage>
</organism>
<comment type="caution">
    <text evidence="1">The sequence shown here is derived from an EMBL/GenBank/DDBJ whole genome shotgun (WGS) entry which is preliminary data.</text>
</comment>
<dbReference type="AlphaFoldDB" id="A0A367JCQ2"/>
<dbReference type="EMBL" id="PJQL01001617">
    <property type="protein sequence ID" value="RCH87639.1"/>
    <property type="molecule type" value="Genomic_DNA"/>
</dbReference>
<accession>A0A367JCQ2</accession>
<feature type="non-terminal residue" evidence="1">
    <location>
        <position position="1"/>
    </location>
</feature>
<protein>
    <submittedName>
        <fullName evidence="1">Uncharacterized protein</fullName>
    </submittedName>
</protein>
<feature type="non-terminal residue" evidence="1">
    <location>
        <position position="65"/>
    </location>
</feature>
<evidence type="ECO:0000313" key="2">
    <source>
        <dbReference type="Proteomes" id="UP000252139"/>
    </source>
</evidence>
<name>A0A367JCQ2_RHIAZ</name>
<dbReference type="Proteomes" id="UP000252139">
    <property type="component" value="Unassembled WGS sequence"/>
</dbReference>
<sequence>RFLPCFPRHPPSFNQKGGSYFLPSTQKTHAHSCRCSSRDFFSRSREICRVRRCLCNDCYGRNEGL</sequence>
<gene>
    <name evidence="1" type="ORF">CU097_011145</name>
</gene>
<proteinExistence type="predicted"/>
<evidence type="ECO:0000313" key="1">
    <source>
        <dbReference type="EMBL" id="RCH87639.1"/>
    </source>
</evidence>
<reference evidence="1 2" key="1">
    <citation type="journal article" date="2018" name="G3 (Bethesda)">
        <title>Phylogenetic and Phylogenomic Definition of Rhizopus Species.</title>
        <authorList>
            <person name="Gryganskyi A.P."/>
            <person name="Golan J."/>
            <person name="Dolatabadi S."/>
            <person name="Mondo S."/>
            <person name="Robb S."/>
            <person name="Idnurm A."/>
            <person name="Muszewska A."/>
            <person name="Steczkiewicz K."/>
            <person name="Masonjones S."/>
            <person name="Liao H.L."/>
            <person name="Gajdeczka M.T."/>
            <person name="Anike F."/>
            <person name="Vuek A."/>
            <person name="Anishchenko I.M."/>
            <person name="Voigt K."/>
            <person name="de Hoog G.S."/>
            <person name="Smith M.E."/>
            <person name="Heitman J."/>
            <person name="Vilgalys R."/>
            <person name="Stajich J.E."/>
        </authorList>
    </citation>
    <scope>NUCLEOTIDE SEQUENCE [LARGE SCALE GENOMIC DNA]</scope>
    <source>
        <strain evidence="1 2">CBS 357.93</strain>
    </source>
</reference>